<comment type="caution">
    <text evidence="1">The sequence shown here is derived from an EMBL/GenBank/DDBJ whole genome shotgun (WGS) entry which is preliminary data.</text>
</comment>
<keyword evidence="2" id="KW-1185">Reference proteome</keyword>
<organism evidence="1 2">
    <name type="scientific">Streptomyces subrutilus</name>
    <dbReference type="NCBI Taxonomy" id="36818"/>
    <lineage>
        <taxon>Bacteria</taxon>
        <taxon>Bacillati</taxon>
        <taxon>Actinomycetota</taxon>
        <taxon>Actinomycetes</taxon>
        <taxon>Kitasatosporales</taxon>
        <taxon>Streptomycetaceae</taxon>
        <taxon>Streptomyces</taxon>
    </lineage>
</organism>
<protein>
    <recommendedName>
        <fullName evidence="3">SRPBCC family protein</fullName>
    </recommendedName>
</protein>
<dbReference type="SUPFAM" id="SSF55961">
    <property type="entry name" value="Bet v1-like"/>
    <property type="match status" value="1"/>
</dbReference>
<dbReference type="Proteomes" id="UP000095705">
    <property type="component" value="Unassembled WGS sequence"/>
</dbReference>
<gene>
    <name evidence="1" type="ORF">BGK67_26770</name>
</gene>
<accession>A0A1E5PXW6</accession>
<proteinExistence type="predicted"/>
<dbReference type="Gene3D" id="3.30.530.20">
    <property type="match status" value="1"/>
</dbReference>
<dbReference type="AlphaFoldDB" id="A0A1E5PXW6"/>
<dbReference type="STRING" id="36818.BGK67_26770"/>
<name>A0A1E5PXW6_9ACTN</name>
<reference evidence="1 2" key="1">
    <citation type="submission" date="2016-08" db="EMBL/GenBank/DDBJ databases">
        <title>The complete genome of Streptomyces subrutilus 10-1-1.</title>
        <authorList>
            <person name="Chen X."/>
        </authorList>
    </citation>
    <scope>NUCLEOTIDE SEQUENCE [LARGE SCALE GENOMIC DNA]</scope>
    <source>
        <strain evidence="1 2">10-1-1</strain>
    </source>
</reference>
<dbReference type="OrthoDB" id="1524368at2"/>
<dbReference type="InterPro" id="IPR023393">
    <property type="entry name" value="START-like_dom_sf"/>
</dbReference>
<evidence type="ECO:0000313" key="1">
    <source>
        <dbReference type="EMBL" id="OEJ34458.1"/>
    </source>
</evidence>
<dbReference type="EMBL" id="MEHK01000001">
    <property type="protein sequence ID" value="OEJ34458.1"/>
    <property type="molecule type" value="Genomic_DNA"/>
</dbReference>
<evidence type="ECO:0000313" key="2">
    <source>
        <dbReference type="Proteomes" id="UP000095705"/>
    </source>
</evidence>
<dbReference type="Pfam" id="PF10604">
    <property type="entry name" value="Polyketide_cyc2"/>
    <property type="match status" value="1"/>
</dbReference>
<evidence type="ECO:0008006" key="3">
    <source>
        <dbReference type="Google" id="ProtNLM"/>
    </source>
</evidence>
<sequence length="149" mass="16555">MSAISKSIVIDRTPEDVYSYVTDPTHLPEWQDSAVCAVPVGDLPVHVGSTVLVTRRIGRRRVPTTMQYTALDPPRSWHLHGVDGPVRPDVRGYIEALDDGARSRVTLSVDFEGHGMGRVLVPLVVKPMTRKEMPRGEEKLKHLLEHSAS</sequence>
<dbReference type="RefSeq" id="WP_069922649.1">
    <property type="nucleotide sequence ID" value="NZ_MEHK01000001.1"/>
</dbReference>
<dbReference type="InterPro" id="IPR019587">
    <property type="entry name" value="Polyketide_cyclase/dehydratase"/>
</dbReference>